<dbReference type="Proteomes" id="UP000248090">
    <property type="component" value="Unassembled WGS sequence"/>
</dbReference>
<dbReference type="Gene3D" id="3.40.50.620">
    <property type="entry name" value="HUPs"/>
    <property type="match status" value="1"/>
</dbReference>
<dbReference type="NCBIfam" id="NF004159">
    <property type="entry name" value="PRK05627.1-2"/>
    <property type="match status" value="1"/>
</dbReference>
<keyword evidence="12" id="KW-0511">Multifunctional enzyme</keyword>
<dbReference type="SUPFAM" id="SSF52374">
    <property type="entry name" value="Nucleotidylyl transferase"/>
    <property type="match status" value="1"/>
</dbReference>
<dbReference type="SMART" id="SM00904">
    <property type="entry name" value="Flavokinase"/>
    <property type="match status" value="1"/>
</dbReference>
<evidence type="ECO:0000256" key="2">
    <source>
        <dbReference type="ARBA" id="ARBA00004726"/>
    </source>
</evidence>
<evidence type="ECO:0000256" key="12">
    <source>
        <dbReference type="ARBA" id="ARBA00023268"/>
    </source>
</evidence>
<dbReference type="EMBL" id="LAPT01000082">
    <property type="protein sequence ID" value="PXF30166.1"/>
    <property type="molecule type" value="Genomic_DNA"/>
</dbReference>
<gene>
    <name evidence="17" type="ORF">WH50_16630</name>
</gene>
<evidence type="ECO:0000256" key="7">
    <source>
        <dbReference type="ARBA" id="ARBA00022695"/>
    </source>
</evidence>
<evidence type="ECO:0000313" key="17">
    <source>
        <dbReference type="EMBL" id="PXF30166.1"/>
    </source>
</evidence>
<dbReference type="SUPFAM" id="SSF82114">
    <property type="entry name" value="Riboflavin kinase-like"/>
    <property type="match status" value="1"/>
</dbReference>
<keyword evidence="9 15" id="KW-0418">Kinase</keyword>
<dbReference type="Gene3D" id="2.40.30.30">
    <property type="entry name" value="Riboflavin kinase-like"/>
    <property type="match status" value="1"/>
</dbReference>
<keyword evidence="8 15" id="KW-0547">Nucleotide-binding</keyword>
<reference evidence="17 18" key="1">
    <citation type="submission" date="2015-03" db="EMBL/GenBank/DDBJ databases">
        <authorList>
            <person name="Krishnan R."/>
            <person name="Midha S."/>
            <person name="Patil P.B."/>
            <person name="Rameshkumar N."/>
        </authorList>
    </citation>
    <scope>NUCLEOTIDE SEQUENCE [LARGE SCALE GENOMIC DNA]</scope>
    <source>
        <strain evidence="17 18">L1E11</strain>
    </source>
</reference>
<evidence type="ECO:0000256" key="15">
    <source>
        <dbReference type="PIRNR" id="PIRNR004491"/>
    </source>
</evidence>
<evidence type="ECO:0000256" key="8">
    <source>
        <dbReference type="ARBA" id="ARBA00022741"/>
    </source>
</evidence>
<keyword evidence="10 15" id="KW-0274">FAD</keyword>
<evidence type="ECO:0000256" key="11">
    <source>
        <dbReference type="ARBA" id="ARBA00022840"/>
    </source>
</evidence>
<dbReference type="PIRSF" id="PIRSF004491">
    <property type="entry name" value="FAD_Synth"/>
    <property type="match status" value="1"/>
</dbReference>
<dbReference type="InterPro" id="IPR014729">
    <property type="entry name" value="Rossmann-like_a/b/a_fold"/>
</dbReference>
<protein>
    <recommendedName>
        <fullName evidence="15">Riboflavin biosynthesis protein</fullName>
    </recommendedName>
    <domain>
        <recommendedName>
            <fullName evidence="15">Riboflavin kinase</fullName>
            <ecNumber evidence="15">2.7.1.26</ecNumber>
        </recommendedName>
        <alternativeName>
            <fullName evidence="15">Flavokinase</fullName>
        </alternativeName>
    </domain>
    <domain>
        <recommendedName>
            <fullName evidence="15">FMN adenylyltransferase</fullName>
            <ecNumber evidence="15">2.7.7.2</ecNumber>
        </recommendedName>
        <alternativeName>
            <fullName evidence="15">FAD pyrophosphorylase</fullName>
        </alternativeName>
        <alternativeName>
            <fullName evidence="15">FAD synthase</fullName>
        </alternativeName>
    </domain>
</protein>
<evidence type="ECO:0000256" key="4">
    <source>
        <dbReference type="ARBA" id="ARBA00022630"/>
    </source>
</evidence>
<dbReference type="EC" id="2.7.1.26" evidence="15"/>
<feature type="domain" description="Riboflavin kinase" evidence="16">
    <location>
        <begin position="183"/>
        <end position="307"/>
    </location>
</feature>
<keyword evidence="7 15" id="KW-0548">Nucleotidyltransferase</keyword>
<evidence type="ECO:0000256" key="13">
    <source>
        <dbReference type="ARBA" id="ARBA00047880"/>
    </source>
</evidence>
<evidence type="ECO:0000259" key="16">
    <source>
        <dbReference type="SMART" id="SM00904"/>
    </source>
</evidence>
<dbReference type="InterPro" id="IPR023468">
    <property type="entry name" value="Riboflavin_kinase"/>
</dbReference>
<dbReference type="InterPro" id="IPR023465">
    <property type="entry name" value="Riboflavin_kinase_dom_sf"/>
</dbReference>
<comment type="caution">
    <text evidence="17">The sequence shown here is derived from an EMBL/GenBank/DDBJ whole genome shotgun (WGS) entry which is preliminary data.</text>
</comment>
<dbReference type="InterPro" id="IPR015864">
    <property type="entry name" value="FAD_synthase"/>
</dbReference>
<keyword evidence="5 15" id="KW-0288">FMN</keyword>
<evidence type="ECO:0000256" key="3">
    <source>
        <dbReference type="ARBA" id="ARBA00005201"/>
    </source>
</evidence>
<keyword evidence="11 15" id="KW-0067">ATP-binding</keyword>
<dbReference type="InterPro" id="IPR002606">
    <property type="entry name" value="Riboflavin_kinase_bac"/>
</dbReference>
<keyword evidence="4 15" id="KW-0285">Flavoprotein</keyword>
<comment type="pathway">
    <text evidence="2 15">Cofactor biosynthesis; FAD biosynthesis; FAD from FMN: step 1/1.</text>
</comment>
<evidence type="ECO:0000313" key="18">
    <source>
        <dbReference type="Proteomes" id="UP000248090"/>
    </source>
</evidence>
<comment type="pathway">
    <text evidence="3 15">Cofactor biosynthesis; FMN biosynthesis; FMN from riboflavin (ATP route): step 1/1.</text>
</comment>
<comment type="similarity">
    <text evidence="15">Belongs to the ribF family.</text>
</comment>
<dbReference type="EC" id="2.7.7.2" evidence="15"/>
<organism evidence="17 18">
    <name type="scientific">Pokkaliibacter plantistimulans</name>
    <dbReference type="NCBI Taxonomy" id="1635171"/>
    <lineage>
        <taxon>Bacteria</taxon>
        <taxon>Pseudomonadati</taxon>
        <taxon>Pseudomonadota</taxon>
        <taxon>Gammaproteobacteria</taxon>
        <taxon>Oceanospirillales</taxon>
        <taxon>Balneatrichaceae</taxon>
        <taxon>Pokkaliibacter</taxon>
    </lineage>
</organism>
<evidence type="ECO:0000256" key="1">
    <source>
        <dbReference type="ARBA" id="ARBA00002121"/>
    </source>
</evidence>
<keyword evidence="18" id="KW-1185">Reference proteome</keyword>
<dbReference type="PANTHER" id="PTHR22749:SF6">
    <property type="entry name" value="RIBOFLAVIN KINASE"/>
    <property type="match status" value="1"/>
</dbReference>
<accession>A0ABX5LV01</accession>
<dbReference type="PANTHER" id="PTHR22749">
    <property type="entry name" value="RIBOFLAVIN KINASE/FMN ADENYLYLTRANSFERASE"/>
    <property type="match status" value="1"/>
</dbReference>
<dbReference type="NCBIfam" id="TIGR00083">
    <property type="entry name" value="ribF"/>
    <property type="match status" value="1"/>
</dbReference>
<dbReference type="InterPro" id="IPR015865">
    <property type="entry name" value="Riboflavin_kinase_bac/euk"/>
</dbReference>
<proteinExistence type="inferred from homology"/>
<evidence type="ECO:0000256" key="6">
    <source>
        <dbReference type="ARBA" id="ARBA00022679"/>
    </source>
</evidence>
<name>A0ABX5LV01_9GAMM</name>
<sequence length="318" mass="35218">MELIRGLHNLKPRHQGCVATIGNFDGVHLGHVKVLSQVRAAAERLGCPALAIIFEPQPREFFDISSAPPRITRLRDKVRYLQEAGIDAVLCLPFNDKLRSLPALSFVNAVLLEGLRVRHFVVGDDFRFGCDRAGDFTLLQQIGTACGFVVENTHTFSLHGARVSSSRIRELLAEAQLARAGKMLGRSYAISGRVEYGQQLGRTIGVPTANISLRGKQPALRGVFAVEVLGLGDLPMPAVANIGMRPTVKGIKPNLEVHLLDYSGNLYGQHIDVVFRHYIRAEQRFPDLQALTTQIHLDIAHARNWFERREAADETYSA</sequence>
<dbReference type="Pfam" id="PF01687">
    <property type="entry name" value="Flavokinase"/>
    <property type="match status" value="1"/>
</dbReference>
<dbReference type="Pfam" id="PF06574">
    <property type="entry name" value="FAD_syn"/>
    <property type="match status" value="1"/>
</dbReference>
<evidence type="ECO:0000256" key="10">
    <source>
        <dbReference type="ARBA" id="ARBA00022827"/>
    </source>
</evidence>
<keyword evidence="6 15" id="KW-0808">Transferase</keyword>
<comment type="catalytic activity">
    <reaction evidence="13 15">
        <text>riboflavin + ATP = FMN + ADP + H(+)</text>
        <dbReference type="Rhea" id="RHEA:14357"/>
        <dbReference type="ChEBI" id="CHEBI:15378"/>
        <dbReference type="ChEBI" id="CHEBI:30616"/>
        <dbReference type="ChEBI" id="CHEBI:57986"/>
        <dbReference type="ChEBI" id="CHEBI:58210"/>
        <dbReference type="ChEBI" id="CHEBI:456216"/>
        <dbReference type="EC" id="2.7.1.26"/>
    </reaction>
</comment>
<comment type="catalytic activity">
    <reaction evidence="14 15">
        <text>FMN + ATP + H(+) = FAD + diphosphate</text>
        <dbReference type="Rhea" id="RHEA:17237"/>
        <dbReference type="ChEBI" id="CHEBI:15378"/>
        <dbReference type="ChEBI" id="CHEBI:30616"/>
        <dbReference type="ChEBI" id="CHEBI:33019"/>
        <dbReference type="ChEBI" id="CHEBI:57692"/>
        <dbReference type="ChEBI" id="CHEBI:58210"/>
        <dbReference type="EC" id="2.7.7.2"/>
    </reaction>
</comment>
<evidence type="ECO:0000256" key="9">
    <source>
        <dbReference type="ARBA" id="ARBA00022777"/>
    </source>
</evidence>
<dbReference type="CDD" id="cd02064">
    <property type="entry name" value="FAD_synthetase_N"/>
    <property type="match status" value="1"/>
</dbReference>
<evidence type="ECO:0000256" key="5">
    <source>
        <dbReference type="ARBA" id="ARBA00022643"/>
    </source>
</evidence>
<comment type="function">
    <text evidence="1">Catalyzes the phosphorylation of riboflavin to FMN followed by the adenylation of FMN to FAD.</text>
</comment>
<evidence type="ECO:0000256" key="14">
    <source>
        <dbReference type="ARBA" id="ARBA00049494"/>
    </source>
</evidence>
<dbReference type="RefSeq" id="WP_110188340.1">
    <property type="nucleotide sequence ID" value="NZ_CP177354.1"/>
</dbReference>
<dbReference type="NCBIfam" id="NF004163">
    <property type="entry name" value="PRK05627.1-6"/>
    <property type="match status" value="1"/>
</dbReference>